<evidence type="ECO:0008006" key="3">
    <source>
        <dbReference type="Google" id="ProtNLM"/>
    </source>
</evidence>
<name>A0A9P6VZY8_RHOMI</name>
<sequence>MLDVSTAAVCTLVLAAAGAGYISWRRPRAASELYDDADAILLNLKPPETRWFNMGYWIDSVGPDDFPRAAEQLCRTVAQAARLQRGERICVSPRRSALLSRTKRLCGLRSLQEVGYGSGDSTLLLAKEFSPRSYIGYTSLAAQQKIAGSFNTRADFLSAAHRVLGPGGRIALTDLLLPTEALSLLDHILLRILFYCANTPRKNFLQPAQYRAQLVDAGFDPDSITMRDISDDVWPGFCRFMRERDRQMGRATILGSAWRGLLMYTRVVEWYSGLGGGRRRLRFYLVSASRTGQGT</sequence>
<protein>
    <recommendedName>
        <fullName evidence="3">S-adenosyl-L-methionine-dependent methyltransferase</fullName>
    </recommendedName>
</protein>
<gene>
    <name evidence="1" type="ORF">C6P46_004817</name>
</gene>
<keyword evidence="2" id="KW-1185">Reference proteome</keyword>
<proteinExistence type="predicted"/>
<dbReference type="Gene3D" id="3.40.50.150">
    <property type="entry name" value="Vaccinia Virus protein VP39"/>
    <property type="match status" value="1"/>
</dbReference>
<dbReference type="InterPro" id="IPR029063">
    <property type="entry name" value="SAM-dependent_MTases_sf"/>
</dbReference>
<evidence type="ECO:0000313" key="2">
    <source>
        <dbReference type="Proteomes" id="UP000777482"/>
    </source>
</evidence>
<reference evidence="1 2" key="1">
    <citation type="submission" date="2020-11" db="EMBL/GenBank/DDBJ databases">
        <title>Kefir isolates.</title>
        <authorList>
            <person name="Marcisauskas S."/>
            <person name="Kim Y."/>
            <person name="Blasche S."/>
        </authorList>
    </citation>
    <scope>NUCLEOTIDE SEQUENCE [LARGE SCALE GENOMIC DNA]</scope>
    <source>
        <strain evidence="1 2">KR</strain>
    </source>
</reference>
<dbReference type="OrthoDB" id="61390at2759"/>
<organism evidence="1 2">
    <name type="scientific">Rhodotorula mucilaginosa</name>
    <name type="common">Yeast</name>
    <name type="synonym">Rhodotorula rubra</name>
    <dbReference type="NCBI Taxonomy" id="5537"/>
    <lineage>
        <taxon>Eukaryota</taxon>
        <taxon>Fungi</taxon>
        <taxon>Dikarya</taxon>
        <taxon>Basidiomycota</taxon>
        <taxon>Pucciniomycotina</taxon>
        <taxon>Microbotryomycetes</taxon>
        <taxon>Sporidiobolales</taxon>
        <taxon>Sporidiobolaceae</taxon>
        <taxon>Rhodotorula</taxon>
    </lineage>
</organism>
<dbReference type="EMBL" id="PUHQ01000048">
    <property type="protein sequence ID" value="KAG0660016.1"/>
    <property type="molecule type" value="Genomic_DNA"/>
</dbReference>
<evidence type="ECO:0000313" key="1">
    <source>
        <dbReference type="EMBL" id="KAG0660016.1"/>
    </source>
</evidence>
<accession>A0A9P6VZY8</accession>
<dbReference type="Proteomes" id="UP000777482">
    <property type="component" value="Unassembled WGS sequence"/>
</dbReference>
<comment type="caution">
    <text evidence="1">The sequence shown here is derived from an EMBL/GenBank/DDBJ whole genome shotgun (WGS) entry which is preliminary data.</text>
</comment>
<dbReference type="AlphaFoldDB" id="A0A9P6VZY8"/>
<dbReference type="SUPFAM" id="SSF53335">
    <property type="entry name" value="S-adenosyl-L-methionine-dependent methyltransferases"/>
    <property type="match status" value="1"/>
</dbReference>